<dbReference type="GO" id="GO:0009086">
    <property type="term" value="P:methionine biosynthetic process"/>
    <property type="evidence" value="ECO:0007669"/>
    <property type="project" value="UniProtKB-KW"/>
</dbReference>
<gene>
    <name evidence="15" type="ORF">GGR24_000822</name>
</gene>
<keyword evidence="9 15" id="KW-0560">Oxidoreductase</keyword>
<dbReference type="FunFam" id="3.30.360.10:FF:000005">
    <property type="entry name" value="Homoserine dehydrogenase"/>
    <property type="match status" value="1"/>
</dbReference>
<comment type="pathway">
    <text evidence="2">Amino-acid biosynthesis; L-methionine biosynthesis via de novo pathway; L-homoserine from L-aspartate: step 3/3.</text>
</comment>
<feature type="binding site" evidence="12">
    <location>
        <position position="192"/>
    </location>
    <ligand>
        <name>L-homoserine</name>
        <dbReference type="ChEBI" id="CHEBI:57476"/>
    </ligand>
</feature>
<evidence type="ECO:0000256" key="8">
    <source>
        <dbReference type="ARBA" id="ARBA00022857"/>
    </source>
</evidence>
<dbReference type="AlphaFoldDB" id="A0A7W6CXP4"/>
<dbReference type="Pfam" id="PF00742">
    <property type="entry name" value="Homoserine_dh"/>
    <property type="match status" value="1"/>
</dbReference>
<organism evidence="15 16">
    <name type="scientific">Hansschlegelia beijingensis</name>
    <dbReference type="NCBI Taxonomy" id="1133344"/>
    <lineage>
        <taxon>Bacteria</taxon>
        <taxon>Pseudomonadati</taxon>
        <taxon>Pseudomonadota</taxon>
        <taxon>Alphaproteobacteria</taxon>
        <taxon>Hyphomicrobiales</taxon>
        <taxon>Methylopilaceae</taxon>
        <taxon>Hansschlegelia</taxon>
    </lineage>
</organism>
<evidence type="ECO:0000256" key="5">
    <source>
        <dbReference type="ARBA" id="ARBA00013376"/>
    </source>
</evidence>
<evidence type="ECO:0000313" key="16">
    <source>
        <dbReference type="Proteomes" id="UP000528964"/>
    </source>
</evidence>
<dbReference type="Gene3D" id="3.30.360.10">
    <property type="entry name" value="Dihydrodipicolinate Reductase, domain 2"/>
    <property type="match status" value="1"/>
</dbReference>
<dbReference type="PROSITE" id="PS51671">
    <property type="entry name" value="ACT"/>
    <property type="match status" value="1"/>
</dbReference>
<dbReference type="Pfam" id="PF01842">
    <property type="entry name" value="ACT"/>
    <property type="match status" value="1"/>
</dbReference>
<reference evidence="15 16" key="1">
    <citation type="submission" date="2020-08" db="EMBL/GenBank/DDBJ databases">
        <title>Genomic Encyclopedia of Type Strains, Phase IV (KMG-IV): sequencing the most valuable type-strain genomes for metagenomic binning, comparative biology and taxonomic classification.</title>
        <authorList>
            <person name="Goeker M."/>
        </authorList>
    </citation>
    <scope>NUCLEOTIDE SEQUENCE [LARGE SCALE GENOMIC DNA]</scope>
    <source>
        <strain evidence="15 16">DSM 25481</strain>
    </source>
</reference>
<keyword evidence="10" id="KW-0486">Methionine biosynthesis</keyword>
<dbReference type="SUPFAM" id="SSF55347">
    <property type="entry name" value="Glyceraldehyde-3-phosphate dehydrogenase-like, C-terminal domain"/>
    <property type="match status" value="1"/>
</dbReference>
<name>A0A7W6CXP4_9HYPH</name>
<accession>A0A7W6CXP4</accession>
<keyword evidence="8 12" id="KW-0521">NADP</keyword>
<feature type="domain" description="ACT" evidence="14">
    <location>
        <begin position="351"/>
        <end position="432"/>
    </location>
</feature>
<dbReference type="PANTHER" id="PTHR43331">
    <property type="entry name" value="HOMOSERINE DEHYDROGENASE"/>
    <property type="match status" value="1"/>
</dbReference>
<dbReference type="Proteomes" id="UP000528964">
    <property type="component" value="Unassembled WGS sequence"/>
</dbReference>
<dbReference type="InterPro" id="IPR016204">
    <property type="entry name" value="HDH"/>
</dbReference>
<evidence type="ECO:0000256" key="10">
    <source>
        <dbReference type="ARBA" id="ARBA00023167"/>
    </source>
</evidence>
<evidence type="ECO:0000256" key="12">
    <source>
        <dbReference type="PIRSR" id="PIRSR000098-2"/>
    </source>
</evidence>
<evidence type="ECO:0000256" key="1">
    <source>
        <dbReference type="ARBA" id="ARBA00005056"/>
    </source>
</evidence>
<dbReference type="Pfam" id="PF03447">
    <property type="entry name" value="NAD_binding_3"/>
    <property type="match status" value="1"/>
</dbReference>
<dbReference type="InterPro" id="IPR019811">
    <property type="entry name" value="HDH_CS"/>
</dbReference>
<dbReference type="InterPro" id="IPR045865">
    <property type="entry name" value="ACT-like_dom_sf"/>
</dbReference>
<keyword evidence="7" id="KW-0791">Threonine biosynthesis</keyword>
<feature type="active site" description="Proton donor" evidence="11">
    <location>
        <position position="207"/>
    </location>
</feature>
<evidence type="ECO:0000256" key="6">
    <source>
        <dbReference type="ARBA" id="ARBA00022605"/>
    </source>
</evidence>
<comment type="pathway">
    <text evidence="1">Amino-acid biosynthesis; L-threonine biosynthesis; L-threonine from L-aspartate: step 3/5.</text>
</comment>
<evidence type="ECO:0000259" key="14">
    <source>
        <dbReference type="PROSITE" id="PS51671"/>
    </source>
</evidence>
<feature type="binding site" evidence="12">
    <location>
        <begin position="10"/>
        <end position="17"/>
    </location>
    <ligand>
        <name>NADP(+)</name>
        <dbReference type="ChEBI" id="CHEBI:58349"/>
    </ligand>
</feature>
<dbReference type="InterPro" id="IPR005106">
    <property type="entry name" value="Asp/hSer_DH_NAD-bd"/>
</dbReference>
<dbReference type="NCBIfam" id="NF004976">
    <property type="entry name" value="PRK06349.1"/>
    <property type="match status" value="1"/>
</dbReference>
<protein>
    <recommendedName>
        <fullName evidence="5">Homoserine dehydrogenase</fullName>
        <ecNumber evidence="4">1.1.1.3</ecNumber>
    </recommendedName>
</protein>
<keyword evidence="6" id="KW-0028">Amino-acid biosynthesis</keyword>
<dbReference type="SUPFAM" id="SSF55021">
    <property type="entry name" value="ACT-like"/>
    <property type="match status" value="1"/>
</dbReference>
<evidence type="ECO:0000256" key="13">
    <source>
        <dbReference type="RuleBase" id="RU004171"/>
    </source>
</evidence>
<comment type="caution">
    <text evidence="15">The sequence shown here is derived from an EMBL/GenBank/DDBJ whole genome shotgun (WGS) entry which is preliminary data.</text>
</comment>
<dbReference type="RefSeq" id="WP_183393989.1">
    <property type="nucleotide sequence ID" value="NZ_JACIDR010000001.1"/>
</dbReference>
<dbReference type="UniPathway" id="UPA00051">
    <property type="reaction ID" value="UER00465"/>
</dbReference>
<sequence>MAEPLKVGVAGLGTVGASVVRILQQKAEQIAARAGRPVVVTAVSARDKGRSRGLDLSNVAWHMDPSQLARARDVDLVVELIGGAEGPARACVETALGAGRPVVTANKALLAKHGVALALAAEGAGVTIAFEAAVAGGIPIVKTLREGLTGNNVSRVFGILNGTCNYILTRMEKDRIGFAECLADAQRLGYAEADPTFDIGGFDAAHKLALLAALAFGVQVDPDGIYIEGIASITPFDLAMAEELGFRVKLLGVATQSESGIELRVHPSMLPKDSAIARVDGVTNAVEIDGDVVGALVLAGPGAGGDATASAVIADIVDIARGAKLPVFGVPAAELTAPKRAPMGTHQGGYYIRLSVLDRPGAAAAIATRMAEQGISLRSIVQRGREPDFDRPNADPVAVVLITYATNEAALRVALDAIEADGHIDGAPQVIRIEKR</sequence>
<dbReference type="PROSITE" id="PS01042">
    <property type="entry name" value="HOMOSER_DHGENASE"/>
    <property type="match status" value="1"/>
</dbReference>
<dbReference type="SUPFAM" id="SSF51735">
    <property type="entry name" value="NAD(P)-binding Rossmann-fold domains"/>
    <property type="match status" value="1"/>
</dbReference>
<dbReference type="EMBL" id="JACIDR010000001">
    <property type="protein sequence ID" value="MBB3972189.1"/>
    <property type="molecule type" value="Genomic_DNA"/>
</dbReference>
<dbReference type="InterPro" id="IPR002912">
    <property type="entry name" value="ACT_dom"/>
</dbReference>
<dbReference type="GO" id="GO:0050661">
    <property type="term" value="F:NADP binding"/>
    <property type="evidence" value="ECO:0007669"/>
    <property type="project" value="InterPro"/>
</dbReference>
<evidence type="ECO:0000256" key="7">
    <source>
        <dbReference type="ARBA" id="ARBA00022697"/>
    </source>
</evidence>
<dbReference type="InterPro" id="IPR036291">
    <property type="entry name" value="NAD(P)-bd_dom_sf"/>
</dbReference>
<feature type="binding site" evidence="12">
    <location>
        <position position="107"/>
    </location>
    <ligand>
        <name>NADPH</name>
        <dbReference type="ChEBI" id="CHEBI:57783"/>
    </ligand>
</feature>
<dbReference type="GO" id="GO:0004412">
    <property type="term" value="F:homoserine dehydrogenase activity"/>
    <property type="evidence" value="ECO:0007669"/>
    <property type="project" value="UniProtKB-EC"/>
</dbReference>
<evidence type="ECO:0000256" key="9">
    <source>
        <dbReference type="ARBA" id="ARBA00023002"/>
    </source>
</evidence>
<evidence type="ECO:0000256" key="11">
    <source>
        <dbReference type="PIRSR" id="PIRSR000098-1"/>
    </source>
</evidence>
<comment type="similarity">
    <text evidence="3 13">Belongs to the homoserine dehydrogenase family.</text>
</comment>
<dbReference type="Gene3D" id="3.40.50.720">
    <property type="entry name" value="NAD(P)-binding Rossmann-like Domain"/>
    <property type="match status" value="1"/>
</dbReference>
<proteinExistence type="inferred from homology"/>
<evidence type="ECO:0000313" key="15">
    <source>
        <dbReference type="EMBL" id="MBB3972189.1"/>
    </source>
</evidence>
<dbReference type="PIRSF" id="PIRSF000098">
    <property type="entry name" value="Homoser_dehydrog"/>
    <property type="match status" value="1"/>
</dbReference>
<dbReference type="GO" id="GO:0009088">
    <property type="term" value="P:threonine biosynthetic process"/>
    <property type="evidence" value="ECO:0007669"/>
    <property type="project" value="UniProtKB-UniPathway"/>
</dbReference>
<keyword evidence="16" id="KW-1185">Reference proteome</keyword>
<dbReference type="CDD" id="cd04881">
    <property type="entry name" value="ACT_HSDH-Hom"/>
    <property type="match status" value="1"/>
</dbReference>
<evidence type="ECO:0000256" key="3">
    <source>
        <dbReference type="ARBA" id="ARBA00006753"/>
    </source>
</evidence>
<dbReference type="InterPro" id="IPR001342">
    <property type="entry name" value="HDH_cat"/>
</dbReference>
<dbReference type="Gene3D" id="3.30.70.260">
    <property type="match status" value="1"/>
</dbReference>
<evidence type="ECO:0000256" key="2">
    <source>
        <dbReference type="ARBA" id="ARBA00005062"/>
    </source>
</evidence>
<dbReference type="PANTHER" id="PTHR43331:SF1">
    <property type="entry name" value="HOMOSERINE DEHYDROGENASE"/>
    <property type="match status" value="1"/>
</dbReference>
<dbReference type="EC" id="1.1.1.3" evidence="4"/>
<dbReference type="UniPathway" id="UPA00050">
    <property type="reaction ID" value="UER00063"/>
</dbReference>
<evidence type="ECO:0000256" key="4">
    <source>
        <dbReference type="ARBA" id="ARBA00013213"/>
    </source>
</evidence>